<feature type="domain" description="HpcH/HpaI aldolase/citrate lyase" evidence="6">
    <location>
        <begin position="9"/>
        <end position="211"/>
    </location>
</feature>
<dbReference type="InterPro" id="IPR040442">
    <property type="entry name" value="Pyrv_kinase-like_dom_sf"/>
</dbReference>
<dbReference type="Pfam" id="PF03328">
    <property type="entry name" value="HpcH_HpaI"/>
    <property type="match status" value="1"/>
</dbReference>
<dbReference type="GO" id="GO:0016829">
    <property type="term" value="F:lyase activity"/>
    <property type="evidence" value="ECO:0007669"/>
    <property type="project" value="UniProtKB-KW"/>
</dbReference>
<dbReference type="InterPro" id="IPR011206">
    <property type="entry name" value="Citrate_lyase_beta/mcl1/mcl2"/>
</dbReference>
<protein>
    <submittedName>
        <fullName evidence="7">Citrate lyase subunit beta / citryl-CoA lyase</fullName>
    </submittedName>
</protein>
<evidence type="ECO:0000256" key="3">
    <source>
        <dbReference type="ARBA" id="ARBA00022842"/>
    </source>
</evidence>
<dbReference type="GO" id="GO:0006107">
    <property type="term" value="P:oxaloacetate metabolic process"/>
    <property type="evidence" value="ECO:0007669"/>
    <property type="project" value="TreeGrafter"/>
</dbReference>
<dbReference type="SUPFAM" id="SSF51621">
    <property type="entry name" value="Phosphoenolpyruvate/pyruvate domain"/>
    <property type="match status" value="1"/>
</dbReference>
<proteinExistence type="predicted"/>
<evidence type="ECO:0000313" key="8">
    <source>
        <dbReference type="Proteomes" id="UP000198802"/>
    </source>
</evidence>
<sequence>MTEWTLGASLLFCPADRPDRYEKALAAAETVILDLEDAVSAARRPLAREALVEHPVDPSRVIVRVNPRTTADYDEDLRALGRTEYRVIMLAKAESARQVEEAAPYQVVALCETARGVLASPEIVQASNLAGVMWGAEDLMASIGGSGSRLADGRYRDVARYAKSTVLLNAAVAGVPAIDTVFLDTADAVGLRAEADEAVASGFVAKACIHPSQAAVVREAFRPSADEVAWAEKVVAGSTDSAVFLLDGQMIDAPLVAQARQILRRAPQ</sequence>
<evidence type="ECO:0000256" key="4">
    <source>
        <dbReference type="PIRSR" id="PIRSR015582-1"/>
    </source>
</evidence>
<feature type="binding site" evidence="4">
    <location>
        <position position="112"/>
    </location>
    <ligand>
        <name>substrate</name>
    </ligand>
</feature>
<keyword evidence="2 5" id="KW-0479">Metal-binding</keyword>
<dbReference type="InterPro" id="IPR015813">
    <property type="entry name" value="Pyrv/PenolPyrv_kinase-like_dom"/>
</dbReference>
<dbReference type="GO" id="GO:0000287">
    <property type="term" value="F:magnesium ion binding"/>
    <property type="evidence" value="ECO:0007669"/>
    <property type="project" value="TreeGrafter"/>
</dbReference>
<feature type="binding site" evidence="4">
    <location>
        <position position="64"/>
    </location>
    <ligand>
        <name>substrate</name>
    </ligand>
</feature>
<gene>
    <name evidence="7" type="ORF">Ga0074812_10389</name>
</gene>
<keyword evidence="7" id="KW-0456">Lyase</keyword>
<dbReference type="Gene3D" id="3.20.20.60">
    <property type="entry name" value="Phosphoenolpyruvate-binding domains"/>
    <property type="match status" value="1"/>
</dbReference>
<feature type="binding site" evidence="5">
    <location>
        <position position="112"/>
    </location>
    <ligand>
        <name>Mg(2+)</name>
        <dbReference type="ChEBI" id="CHEBI:18420"/>
    </ligand>
</feature>
<evidence type="ECO:0000259" key="6">
    <source>
        <dbReference type="Pfam" id="PF03328"/>
    </source>
</evidence>
<dbReference type="AlphaFoldDB" id="A0A0S4QGP3"/>
<accession>A0A0S4QGP3</accession>
<keyword evidence="8" id="KW-1185">Reference proteome</keyword>
<dbReference type="EMBL" id="FAOZ01000003">
    <property type="protein sequence ID" value="CUU54599.1"/>
    <property type="molecule type" value="Genomic_DNA"/>
</dbReference>
<evidence type="ECO:0000256" key="2">
    <source>
        <dbReference type="ARBA" id="ARBA00022723"/>
    </source>
</evidence>
<comment type="cofactor">
    <cofactor evidence="1">
        <name>Mg(2+)</name>
        <dbReference type="ChEBI" id="CHEBI:18420"/>
    </cofactor>
</comment>
<dbReference type="PIRSF" id="PIRSF015582">
    <property type="entry name" value="Cit_lyase_B"/>
    <property type="match status" value="1"/>
</dbReference>
<feature type="binding site" evidence="5">
    <location>
        <position position="138"/>
    </location>
    <ligand>
        <name>Mg(2+)</name>
        <dbReference type="ChEBI" id="CHEBI:18420"/>
    </ligand>
</feature>
<dbReference type="PANTHER" id="PTHR32308:SF10">
    <property type="entry name" value="CITRATE LYASE SUBUNIT BETA"/>
    <property type="match status" value="1"/>
</dbReference>
<dbReference type="RefSeq" id="WP_091272269.1">
    <property type="nucleotide sequence ID" value="NZ_FAOZ01000003.1"/>
</dbReference>
<dbReference type="InterPro" id="IPR005000">
    <property type="entry name" value="Aldolase/citrate-lyase_domain"/>
</dbReference>
<evidence type="ECO:0000256" key="5">
    <source>
        <dbReference type="PIRSR" id="PIRSR015582-2"/>
    </source>
</evidence>
<evidence type="ECO:0000313" key="7">
    <source>
        <dbReference type="EMBL" id="CUU54599.1"/>
    </source>
</evidence>
<evidence type="ECO:0000256" key="1">
    <source>
        <dbReference type="ARBA" id="ARBA00001946"/>
    </source>
</evidence>
<dbReference type="Proteomes" id="UP000198802">
    <property type="component" value="Unassembled WGS sequence"/>
</dbReference>
<organism evidence="7 8">
    <name type="scientific">Parafrankia irregularis</name>
    <dbReference type="NCBI Taxonomy" id="795642"/>
    <lineage>
        <taxon>Bacteria</taxon>
        <taxon>Bacillati</taxon>
        <taxon>Actinomycetota</taxon>
        <taxon>Actinomycetes</taxon>
        <taxon>Frankiales</taxon>
        <taxon>Frankiaceae</taxon>
        <taxon>Parafrankia</taxon>
    </lineage>
</organism>
<reference evidence="8" key="1">
    <citation type="submission" date="2015-11" db="EMBL/GenBank/DDBJ databases">
        <authorList>
            <person name="Varghese N."/>
        </authorList>
    </citation>
    <scope>NUCLEOTIDE SEQUENCE [LARGE SCALE GENOMIC DNA]</scope>
    <source>
        <strain evidence="8">DSM 45899</strain>
    </source>
</reference>
<keyword evidence="3 5" id="KW-0460">Magnesium</keyword>
<name>A0A0S4QGP3_9ACTN</name>
<dbReference type="PANTHER" id="PTHR32308">
    <property type="entry name" value="LYASE BETA SUBUNIT, PUTATIVE (AFU_ORTHOLOGUE AFUA_4G13030)-RELATED"/>
    <property type="match status" value="1"/>
</dbReference>